<comment type="cofactor">
    <cofactor evidence="1 11">
        <name>pyridoxal 5'-phosphate</name>
        <dbReference type="ChEBI" id="CHEBI:597326"/>
    </cofactor>
</comment>
<dbReference type="Gene3D" id="3.40.50.1100">
    <property type="match status" value="2"/>
</dbReference>
<dbReference type="AlphaFoldDB" id="A0A0A8H9U5"/>
<feature type="domain" description="Threonine synthase N-terminal" evidence="13">
    <location>
        <begin position="4"/>
        <end position="60"/>
    </location>
</feature>
<dbReference type="InterPro" id="IPR037158">
    <property type="entry name" value="Thr_synth_N_sf"/>
</dbReference>
<dbReference type="UniPathway" id="UPA00050">
    <property type="reaction ID" value="UER00065"/>
</dbReference>
<dbReference type="GO" id="GO:0030170">
    <property type="term" value="F:pyridoxal phosphate binding"/>
    <property type="evidence" value="ECO:0007669"/>
    <property type="project" value="InterPro"/>
</dbReference>
<dbReference type="SUPFAM" id="SSF53686">
    <property type="entry name" value="Tryptophan synthase beta subunit-like PLP-dependent enzymes"/>
    <property type="match status" value="1"/>
</dbReference>
<dbReference type="RefSeq" id="WP_039664071.1">
    <property type="nucleotide sequence ID" value="NZ_CP007772.1"/>
</dbReference>
<feature type="modified residue" description="N6-(pyridoxal phosphate)lysine" evidence="11">
    <location>
        <position position="108"/>
    </location>
</feature>
<dbReference type="Gene3D" id="3.90.1380.10">
    <property type="entry name" value="Threonine synthase, N-terminal domain"/>
    <property type="match status" value="1"/>
</dbReference>
<evidence type="ECO:0000256" key="2">
    <source>
        <dbReference type="ARBA" id="ARBA00004979"/>
    </source>
</evidence>
<dbReference type="PANTHER" id="PTHR43515">
    <property type="entry name" value="THREONINE SYNTHASE-LIKE 1"/>
    <property type="match status" value="1"/>
</dbReference>
<organism evidence="14 15">
    <name type="scientific">Campylobacter subantarcticus LMG 24374</name>
    <dbReference type="NCBI Taxonomy" id="1388751"/>
    <lineage>
        <taxon>Bacteria</taxon>
        <taxon>Pseudomonadati</taxon>
        <taxon>Campylobacterota</taxon>
        <taxon>Epsilonproteobacteria</taxon>
        <taxon>Campylobacterales</taxon>
        <taxon>Campylobacteraceae</taxon>
        <taxon>Campylobacter</taxon>
    </lineage>
</organism>
<keyword evidence="14" id="KW-0456">Lyase</keyword>
<dbReference type="Proteomes" id="UP000031135">
    <property type="component" value="Chromosome"/>
</dbReference>
<evidence type="ECO:0000256" key="6">
    <source>
        <dbReference type="ARBA" id="ARBA00022605"/>
    </source>
</evidence>
<dbReference type="EC" id="4.2.3.1" evidence="4 10"/>
<dbReference type="HOGENOM" id="CLU_015170_3_1_7"/>
<evidence type="ECO:0000313" key="14">
    <source>
        <dbReference type="EMBL" id="AJC90898.1"/>
    </source>
</evidence>
<name>A0A0A8H9U5_9BACT</name>
<evidence type="ECO:0000313" key="15">
    <source>
        <dbReference type="Proteomes" id="UP000031135"/>
    </source>
</evidence>
<dbReference type="Pfam" id="PF14821">
    <property type="entry name" value="Thr_synth_N"/>
    <property type="match status" value="1"/>
</dbReference>
<evidence type="ECO:0000256" key="1">
    <source>
        <dbReference type="ARBA" id="ARBA00001933"/>
    </source>
</evidence>
<evidence type="ECO:0000256" key="10">
    <source>
        <dbReference type="NCBIfam" id="TIGR00260"/>
    </source>
</evidence>
<keyword evidence="6" id="KW-0028">Amino-acid biosynthesis</keyword>
<dbReference type="InterPro" id="IPR000634">
    <property type="entry name" value="Ser/Thr_deHydtase_PyrdxlP-BS"/>
</dbReference>
<evidence type="ECO:0000256" key="5">
    <source>
        <dbReference type="ARBA" id="ARBA00018679"/>
    </source>
</evidence>
<dbReference type="Pfam" id="PF00291">
    <property type="entry name" value="PALP"/>
    <property type="match status" value="1"/>
</dbReference>
<dbReference type="PANTHER" id="PTHR43515:SF1">
    <property type="entry name" value="THREONINE SYNTHASE-LIKE 1"/>
    <property type="match status" value="1"/>
</dbReference>
<evidence type="ECO:0000256" key="4">
    <source>
        <dbReference type="ARBA" id="ARBA00013028"/>
    </source>
</evidence>
<dbReference type="NCBIfam" id="TIGR00260">
    <property type="entry name" value="thrC"/>
    <property type="match status" value="1"/>
</dbReference>
<evidence type="ECO:0000259" key="12">
    <source>
        <dbReference type="Pfam" id="PF00291"/>
    </source>
</evidence>
<evidence type="ECO:0000256" key="7">
    <source>
        <dbReference type="ARBA" id="ARBA00022697"/>
    </source>
</evidence>
<comment type="pathway">
    <text evidence="2">Amino-acid biosynthesis; L-threonine biosynthesis; L-threonine from L-aspartate: step 5/5.</text>
</comment>
<dbReference type="GO" id="GO:0009088">
    <property type="term" value="P:threonine biosynthetic process"/>
    <property type="evidence" value="ECO:0007669"/>
    <property type="project" value="UniProtKB-UniRule"/>
</dbReference>
<evidence type="ECO:0000259" key="13">
    <source>
        <dbReference type="Pfam" id="PF14821"/>
    </source>
</evidence>
<dbReference type="InterPro" id="IPR036052">
    <property type="entry name" value="TrpB-like_PALP_sf"/>
</dbReference>
<feature type="domain" description="Tryptophan synthase beta chain-like PALP" evidence="12">
    <location>
        <begin position="89"/>
        <end position="323"/>
    </location>
</feature>
<dbReference type="GO" id="GO:0005737">
    <property type="term" value="C:cytoplasm"/>
    <property type="evidence" value="ECO:0007669"/>
    <property type="project" value="TreeGrafter"/>
</dbReference>
<comment type="catalytic activity">
    <reaction evidence="9">
        <text>O-phospho-L-homoserine + H2O = L-threonine + phosphate</text>
        <dbReference type="Rhea" id="RHEA:10840"/>
        <dbReference type="ChEBI" id="CHEBI:15377"/>
        <dbReference type="ChEBI" id="CHEBI:43474"/>
        <dbReference type="ChEBI" id="CHEBI:57590"/>
        <dbReference type="ChEBI" id="CHEBI:57926"/>
        <dbReference type="EC" id="4.2.3.1"/>
    </reaction>
</comment>
<comment type="similarity">
    <text evidence="3">Belongs to the threonine synthase family.</text>
</comment>
<accession>A0A0A8H9U5</accession>
<protein>
    <recommendedName>
        <fullName evidence="5 10">Threonine synthase</fullName>
        <ecNumber evidence="4 10">4.2.3.1</ecNumber>
    </recommendedName>
</protein>
<dbReference type="InterPro" id="IPR001926">
    <property type="entry name" value="TrpB-like_PALP"/>
</dbReference>
<dbReference type="InterPro" id="IPR004450">
    <property type="entry name" value="Thr_synthase-like"/>
</dbReference>
<evidence type="ECO:0000256" key="9">
    <source>
        <dbReference type="ARBA" id="ARBA00049144"/>
    </source>
</evidence>
<evidence type="ECO:0000256" key="3">
    <source>
        <dbReference type="ARBA" id="ARBA00005517"/>
    </source>
</evidence>
<keyword evidence="8 11" id="KW-0663">Pyridoxal phosphate</keyword>
<sequence length="469" mass="53461">MQLHSTQDKNHQTSFSKALLSPSAPNNALYAPLNLPKLDNEALKNLNYKELALKIIMAFDFDLELEVFEKALKTYESFDDKTCPIDIKKINDKLYINELFHGPTRAFKDMALQPFGVLLEHLKKDDDFLIMCATSGDTGPATLKSFENKKGIKVVCIYPNEGTSKTQALQMTHSNASNLKSIAIEGNFDDAQNALKSLLNDEDFKKTLKEEKLSLSAANSVNFGRILFQIIYHYYASLKINKTIDIIVPSGNFGDALGAYYAKKMGAKIGKIKIASNSNNILSEFFNTGKYDLRNKSLQKTISPAMDILISSNIERLLFDKFKDERTKELMQALKNEKYYKLNQTELELLQEDFEADFCSDDECMQYIKQYSHLGLLDPHTCTCFKMLDPNTTTLITSTAQWSKFTPSMYQAIYNKECQDEQACMQELAKEFNQKIHPNIASLFTNMPKQNPVCKLENLKQTIIEWIKQ</sequence>
<dbReference type="InterPro" id="IPR029144">
    <property type="entry name" value="Thr_synth_N"/>
</dbReference>
<keyword evidence="7" id="KW-0791">Threonine biosynthesis</keyword>
<evidence type="ECO:0000256" key="8">
    <source>
        <dbReference type="ARBA" id="ARBA00022898"/>
    </source>
</evidence>
<gene>
    <name evidence="14" type="primary">thrC</name>
    <name evidence="14" type="ORF">CSUB8521_1062</name>
</gene>
<reference evidence="14 15" key="1">
    <citation type="journal article" date="2014" name="Genome Biol. Evol.">
        <title>Comparative Genomics of the Campylobacter lari Group.</title>
        <authorList>
            <person name="Miller W.G."/>
            <person name="Yee E."/>
            <person name="Chapman M.H."/>
            <person name="Smith T.P."/>
            <person name="Bono J.L."/>
            <person name="Huynh S."/>
            <person name="Parker C.T."/>
            <person name="Vandamme P."/>
            <person name="Luong K."/>
            <person name="Korlach J."/>
        </authorList>
    </citation>
    <scope>NUCLEOTIDE SEQUENCE [LARGE SCALE GENOMIC DNA]</scope>
    <source>
        <strain evidence="14 15">LMG 24374</strain>
    </source>
</reference>
<evidence type="ECO:0000256" key="11">
    <source>
        <dbReference type="PIRSR" id="PIRSR604450-51"/>
    </source>
</evidence>
<dbReference type="PROSITE" id="PS00165">
    <property type="entry name" value="DEHYDRATASE_SER_THR"/>
    <property type="match status" value="1"/>
</dbReference>
<dbReference type="GO" id="GO:0004795">
    <property type="term" value="F:threonine synthase activity"/>
    <property type="evidence" value="ECO:0007669"/>
    <property type="project" value="UniProtKB-UniRule"/>
</dbReference>
<dbReference type="EMBL" id="CP007772">
    <property type="protein sequence ID" value="AJC90898.1"/>
    <property type="molecule type" value="Genomic_DNA"/>
</dbReference>
<dbReference type="OrthoDB" id="9763107at2"/>
<dbReference type="KEGG" id="csm:CSUB8521_1062"/>
<proteinExistence type="inferred from homology"/>